<feature type="domain" description="HTH merR-type" evidence="2">
    <location>
        <begin position="1"/>
        <end position="66"/>
    </location>
</feature>
<dbReference type="GO" id="GO:0003700">
    <property type="term" value="F:DNA-binding transcription factor activity"/>
    <property type="evidence" value="ECO:0007669"/>
    <property type="project" value="InterPro"/>
</dbReference>
<evidence type="ECO:0000256" key="1">
    <source>
        <dbReference type="ARBA" id="ARBA00023125"/>
    </source>
</evidence>
<dbReference type="SUPFAM" id="SSF46955">
    <property type="entry name" value="Putative DNA-binding domain"/>
    <property type="match status" value="1"/>
</dbReference>
<sequence>MGELAEIANVSKRTIDYYTSIGLIQATRSKSNYRFYSEEVLVDLRFIEECKKMHIPLEEIKRKLEMRTNQEIRTVEVEMQINAVTLQMKQLQNEISVLMPLIKNLDEKNKNGFSKKLSLEGSALLQSLVSLTS</sequence>
<accession>A0A7V7RJI0</accession>
<dbReference type="Gene3D" id="1.10.1660.10">
    <property type="match status" value="1"/>
</dbReference>
<dbReference type="EMBL" id="WBOT01000006">
    <property type="protein sequence ID" value="KAB2331017.1"/>
    <property type="molecule type" value="Genomic_DNA"/>
</dbReference>
<reference evidence="3 4" key="1">
    <citation type="journal article" date="2014" name="Arch. Microbiol.">
        <title>Bacillus mesophilum sp. nov., strain IITR-54T, a novel 4-chlorobiphenyl dechlorinating bacterium.</title>
        <authorList>
            <person name="Manickam N."/>
            <person name="Singh N.K."/>
            <person name="Bajaj A."/>
            <person name="Kumar R.M."/>
            <person name="Kaur G."/>
            <person name="Kaur N."/>
            <person name="Bala M."/>
            <person name="Kumar A."/>
            <person name="Mayilraj S."/>
        </authorList>
    </citation>
    <scope>NUCLEOTIDE SEQUENCE [LARGE SCALE GENOMIC DNA]</scope>
    <source>
        <strain evidence="3 4">IITR-54</strain>
    </source>
</reference>
<protein>
    <submittedName>
        <fullName evidence="3">MerR family transcriptional regulator</fullName>
    </submittedName>
</protein>
<dbReference type="InterPro" id="IPR000551">
    <property type="entry name" value="MerR-type_HTH_dom"/>
</dbReference>
<dbReference type="GO" id="GO:0003677">
    <property type="term" value="F:DNA binding"/>
    <property type="evidence" value="ECO:0007669"/>
    <property type="project" value="UniProtKB-KW"/>
</dbReference>
<name>A0A7V7RJI0_9BACI</name>
<dbReference type="PANTHER" id="PTHR30204:SF95">
    <property type="entry name" value="HTH-TYPE TRANSCRIPTIONAL REGULATOR CUER"/>
    <property type="match status" value="1"/>
</dbReference>
<dbReference type="OrthoDB" id="166060at2"/>
<dbReference type="InterPro" id="IPR009061">
    <property type="entry name" value="DNA-bd_dom_put_sf"/>
</dbReference>
<dbReference type="Proteomes" id="UP000441354">
    <property type="component" value="Unassembled WGS sequence"/>
</dbReference>
<dbReference type="AlphaFoldDB" id="A0A7V7RJI0"/>
<dbReference type="PROSITE" id="PS50937">
    <property type="entry name" value="HTH_MERR_2"/>
    <property type="match status" value="1"/>
</dbReference>
<evidence type="ECO:0000313" key="3">
    <source>
        <dbReference type="EMBL" id="KAB2331017.1"/>
    </source>
</evidence>
<keyword evidence="4" id="KW-1185">Reference proteome</keyword>
<dbReference type="SMART" id="SM00422">
    <property type="entry name" value="HTH_MERR"/>
    <property type="match status" value="1"/>
</dbReference>
<keyword evidence="1" id="KW-0238">DNA-binding</keyword>
<organism evidence="3 4">
    <name type="scientific">Bacillus mesophilum</name>
    <dbReference type="NCBI Taxonomy" id="1071718"/>
    <lineage>
        <taxon>Bacteria</taxon>
        <taxon>Bacillati</taxon>
        <taxon>Bacillota</taxon>
        <taxon>Bacilli</taxon>
        <taxon>Bacillales</taxon>
        <taxon>Bacillaceae</taxon>
        <taxon>Bacillus</taxon>
    </lineage>
</organism>
<evidence type="ECO:0000259" key="2">
    <source>
        <dbReference type="PROSITE" id="PS50937"/>
    </source>
</evidence>
<proteinExistence type="predicted"/>
<dbReference type="PANTHER" id="PTHR30204">
    <property type="entry name" value="REDOX-CYCLING DRUG-SENSING TRANSCRIPTIONAL ACTIVATOR SOXR"/>
    <property type="match status" value="1"/>
</dbReference>
<gene>
    <name evidence="3" type="ORF">F7732_17560</name>
</gene>
<dbReference type="InterPro" id="IPR047057">
    <property type="entry name" value="MerR_fam"/>
</dbReference>
<comment type="caution">
    <text evidence="3">The sequence shown here is derived from an EMBL/GenBank/DDBJ whole genome shotgun (WGS) entry which is preliminary data.</text>
</comment>
<dbReference type="Pfam" id="PF13411">
    <property type="entry name" value="MerR_1"/>
    <property type="match status" value="1"/>
</dbReference>
<evidence type="ECO:0000313" key="4">
    <source>
        <dbReference type="Proteomes" id="UP000441354"/>
    </source>
</evidence>